<reference evidence="3 4" key="1">
    <citation type="journal article" date="2023" name="Sci. Data">
        <title>Genome assembly of the Korean intertidal mud-creeper Batillaria attramentaria.</title>
        <authorList>
            <person name="Patra A.K."/>
            <person name="Ho P.T."/>
            <person name="Jun S."/>
            <person name="Lee S.J."/>
            <person name="Kim Y."/>
            <person name="Won Y.J."/>
        </authorList>
    </citation>
    <scope>NUCLEOTIDE SEQUENCE [LARGE SCALE GENOMIC DNA]</scope>
    <source>
        <strain evidence="3">Wonlab-2016</strain>
    </source>
</reference>
<proteinExistence type="predicted"/>
<comment type="caution">
    <text evidence="3">The sequence shown here is derived from an EMBL/GenBank/DDBJ whole genome shotgun (WGS) entry which is preliminary data.</text>
</comment>
<evidence type="ECO:0000256" key="2">
    <source>
        <dbReference type="SAM" id="Phobius"/>
    </source>
</evidence>
<gene>
    <name evidence="3" type="ORF">BaRGS_00019571</name>
</gene>
<evidence type="ECO:0000313" key="4">
    <source>
        <dbReference type="Proteomes" id="UP001519460"/>
    </source>
</evidence>
<dbReference type="EMBL" id="JACVVK020000141">
    <property type="protein sequence ID" value="KAK7489193.1"/>
    <property type="molecule type" value="Genomic_DNA"/>
</dbReference>
<accession>A0ABD0KQJ2</accession>
<keyword evidence="2" id="KW-1133">Transmembrane helix</keyword>
<dbReference type="InterPro" id="IPR031851">
    <property type="entry name" value="DUF4750"/>
</dbReference>
<dbReference type="Proteomes" id="UP001519460">
    <property type="component" value="Unassembled WGS sequence"/>
</dbReference>
<keyword evidence="4" id="KW-1185">Reference proteome</keyword>
<dbReference type="PANTHER" id="PTHR36877">
    <property type="entry name" value="SMALL INTEGRAL MEMBRANE PROTEIN 13"/>
    <property type="match status" value="1"/>
</dbReference>
<keyword evidence="2" id="KW-0812">Transmembrane</keyword>
<evidence type="ECO:0000256" key="1">
    <source>
        <dbReference type="SAM" id="MobiDB-lite"/>
    </source>
</evidence>
<keyword evidence="2" id="KW-0472">Membrane</keyword>
<feature type="region of interest" description="Disordered" evidence="1">
    <location>
        <begin position="65"/>
        <end position="86"/>
    </location>
</feature>
<organism evidence="3 4">
    <name type="scientific">Batillaria attramentaria</name>
    <dbReference type="NCBI Taxonomy" id="370345"/>
    <lineage>
        <taxon>Eukaryota</taxon>
        <taxon>Metazoa</taxon>
        <taxon>Spiralia</taxon>
        <taxon>Lophotrochozoa</taxon>
        <taxon>Mollusca</taxon>
        <taxon>Gastropoda</taxon>
        <taxon>Caenogastropoda</taxon>
        <taxon>Sorbeoconcha</taxon>
        <taxon>Cerithioidea</taxon>
        <taxon>Batillariidae</taxon>
        <taxon>Batillaria</taxon>
    </lineage>
</organism>
<sequence length="86" mass="9974">MHRGGYSRNKVGRKEQQRMKDFLLTAISVIISVTAVVLFIALGWFIVWKLFLRKFKFVQELLGTNGTPDKAKTAPTPRRVRNVRRD</sequence>
<feature type="transmembrane region" description="Helical" evidence="2">
    <location>
        <begin position="21"/>
        <end position="47"/>
    </location>
</feature>
<dbReference type="PANTHER" id="PTHR36877:SF1">
    <property type="entry name" value="SMALL INTEGRAL MEMBRANE PROTEIN 13"/>
    <property type="match status" value="1"/>
</dbReference>
<dbReference type="Pfam" id="PF15938">
    <property type="entry name" value="DUF4750"/>
    <property type="match status" value="1"/>
</dbReference>
<evidence type="ECO:0000313" key="3">
    <source>
        <dbReference type="EMBL" id="KAK7489193.1"/>
    </source>
</evidence>
<protein>
    <submittedName>
        <fullName evidence="3">Uncharacterized protein</fullName>
    </submittedName>
</protein>
<dbReference type="AlphaFoldDB" id="A0ABD0KQJ2"/>
<name>A0ABD0KQJ2_9CAEN</name>